<dbReference type="InterPro" id="IPR037066">
    <property type="entry name" value="Plug_dom_sf"/>
</dbReference>
<dbReference type="PANTHER" id="PTHR40980:SF4">
    <property type="entry name" value="TONB-DEPENDENT RECEPTOR-LIKE BETA-BARREL DOMAIN-CONTAINING PROTEIN"/>
    <property type="match status" value="1"/>
</dbReference>
<dbReference type="Gene3D" id="2.40.170.20">
    <property type="entry name" value="TonB-dependent receptor, beta-barrel domain"/>
    <property type="match status" value="1"/>
</dbReference>
<dbReference type="GO" id="GO:0009279">
    <property type="term" value="C:cell outer membrane"/>
    <property type="evidence" value="ECO:0007669"/>
    <property type="project" value="UniProtKB-SubCell"/>
</dbReference>
<keyword evidence="8" id="KW-0675">Receptor</keyword>
<dbReference type="EMBL" id="JAAGNX010000003">
    <property type="protein sequence ID" value="NDV63211.1"/>
    <property type="molecule type" value="Genomic_DNA"/>
</dbReference>
<keyword evidence="2 4" id="KW-0472">Membrane</keyword>
<gene>
    <name evidence="8" type="ORF">G0Q06_12165</name>
</gene>
<keyword evidence="9" id="KW-1185">Reference proteome</keyword>
<name>A0A6B2M2G7_9BACT</name>
<comment type="subcellular location">
    <subcellularLocation>
        <location evidence="1 4">Cell outer membrane</location>
    </subcellularLocation>
</comment>
<dbReference type="InterPro" id="IPR000531">
    <property type="entry name" value="Beta-barrel_TonB"/>
</dbReference>
<organism evidence="8 9">
    <name type="scientific">Oceanipulchritudo coccoides</name>
    <dbReference type="NCBI Taxonomy" id="2706888"/>
    <lineage>
        <taxon>Bacteria</taxon>
        <taxon>Pseudomonadati</taxon>
        <taxon>Verrucomicrobiota</taxon>
        <taxon>Opitutia</taxon>
        <taxon>Puniceicoccales</taxon>
        <taxon>Oceanipulchritudinaceae</taxon>
        <taxon>Oceanipulchritudo</taxon>
    </lineage>
</organism>
<dbReference type="Proteomes" id="UP000478417">
    <property type="component" value="Unassembled WGS sequence"/>
</dbReference>
<dbReference type="SUPFAM" id="SSF56935">
    <property type="entry name" value="Porins"/>
    <property type="match status" value="1"/>
</dbReference>
<dbReference type="RefSeq" id="WP_163966439.1">
    <property type="nucleotide sequence ID" value="NZ_JAAGNX010000003.1"/>
</dbReference>
<comment type="similarity">
    <text evidence="4">Belongs to the TonB-dependent receptor family.</text>
</comment>
<keyword evidence="5" id="KW-0812">Transmembrane</keyword>
<keyword evidence="4" id="KW-0798">TonB box</keyword>
<sequence>MPIPPRPGRLKWPTLAIILVIIASAIPLVGQRIMVRAVDQLSGTGIANAELVFPGAGLRGRSDASGWIQIDTQLEGIFESILTADGYGSRRFRLEIAADKPSFRQELFLNPLIVNLAAFEVEGSLTDADRDALAKRESVAPVDQLSGEALQDVTDNGLEDTLEKVSGVTVETDGESVSGVNIRGAGPRQTRITVDGQSVAGGGGRGTTRGIRAMSQIPREFINNIQVMKAPTPDMDADAIGGTVDLQTSRVASSKKARSSISMWNGWQEEPGKWGHRINLAHAEPIELGESGSRLGILLAVNGQKNENAPDMLRVQNQWPERISPETGEPVQTLARLRMGTREITNRGYGVVLNTDLQLNQNNHFYLKGMWNERQTDLSVEFHTPQFIQGKIISLLPDYGEFENFRLEKQFLENSPEDNSGSIVFGAEHLLGDWKVDESIGYSFAKSESKGSVNGVFLTANEYDGSYDLSVNPFRPQIRILKDGAESSITDLLDPTPFNFQRYDIIDNLADDSELALRLNLTRKVEKDSSEWTYKTGLKARIRDAENDQDKVKYFPVDEAFSLDEIAAPGQKSIFRSRYPLGPSWSAGAMRDRFLNDPDAFRSDPLETLFDSAAGDFTVSESIYAAYGMIQRESDRWVIIAGLRLERTDSKTQGFQTISEIDENNERIVEVNPVSISDQYNMLLPGFHALFKPTPNWVIRGSLTRTLQRPDFRDQSPSARVDLDRKRIRAGNPELDPFDAKAIDLGTDFFSDKWGSMSFALFYKRIDDFIVDTEQETEYLGEPGFILSQSVNGSPADLYGLEASYATRLTFLPDPFAETEFVAMYVLTDSTAAYPNYPGENIMLPKQVEQTINMTLRWRFQNWTLAYRARYRGEQLNNLIRPGQDQFNEAFWTHAINLNYKINNTVNLSIGLANLNKPDRSSYQGSTQRMVGNFEGSRSINIGLNIKLGSSLLDRILNRHSVN</sequence>
<dbReference type="InterPro" id="IPR012910">
    <property type="entry name" value="Plug_dom"/>
</dbReference>
<dbReference type="NCBIfam" id="TIGR01782">
    <property type="entry name" value="TonB-Xanth-Caul"/>
    <property type="match status" value="1"/>
</dbReference>
<keyword evidence="3" id="KW-0998">Cell outer membrane</keyword>
<proteinExistence type="inferred from homology"/>
<evidence type="ECO:0000313" key="8">
    <source>
        <dbReference type="EMBL" id="NDV63211.1"/>
    </source>
</evidence>
<feature type="domain" description="TonB-dependent receptor plug" evidence="7">
    <location>
        <begin position="135"/>
        <end position="243"/>
    </location>
</feature>
<dbReference type="PANTHER" id="PTHR40980">
    <property type="entry name" value="PLUG DOMAIN-CONTAINING PROTEIN"/>
    <property type="match status" value="1"/>
</dbReference>
<evidence type="ECO:0000256" key="1">
    <source>
        <dbReference type="ARBA" id="ARBA00004442"/>
    </source>
</evidence>
<accession>A0A6B2M2G7</accession>
<evidence type="ECO:0000256" key="3">
    <source>
        <dbReference type="ARBA" id="ARBA00023237"/>
    </source>
</evidence>
<evidence type="ECO:0000259" key="6">
    <source>
        <dbReference type="Pfam" id="PF00593"/>
    </source>
</evidence>
<dbReference type="InterPro" id="IPR036942">
    <property type="entry name" value="Beta-barrel_TonB_sf"/>
</dbReference>
<keyword evidence="5" id="KW-1133">Transmembrane helix</keyword>
<evidence type="ECO:0000256" key="5">
    <source>
        <dbReference type="SAM" id="Phobius"/>
    </source>
</evidence>
<dbReference type="Pfam" id="PF07715">
    <property type="entry name" value="Plug"/>
    <property type="match status" value="1"/>
</dbReference>
<reference evidence="8 9" key="1">
    <citation type="submission" date="2020-02" db="EMBL/GenBank/DDBJ databases">
        <title>Albibacoteraceae fam. nov., the first described family within the subdivision 4 Verrucomicrobia.</title>
        <authorList>
            <person name="Xi F."/>
        </authorList>
    </citation>
    <scope>NUCLEOTIDE SEQUENCE [LARGE SCALE GENOMIC DNA]</scope>
    <source>
        <strain evidence="8 9">CK1056</strain>
    </source>
</reference>
<dbReference type="Pfam" id="PF00593">
    <property type="entry name" value="TonB_dep_Rec_b-barrel"/>
    <property type="match status" value="1"/>
</dbReference>
<dbReference type="InterPro" id="IPR010104">
    <property type="entry name" value="TonB_rcpt_bac"/>
</dbReference>
<dbReference type="Gene3D" id="2.170.130.10">
    <property type="entry name" value="TonB-dependent receptor, plug domain"/>
    <property type="match status" value="1"/>
</dbReference>
<comment type="caution">
    <text evidence="8">The sequence shown here is derived from an EMBL/GenBank/DDBJ whole genome shotgun (WGS) entry which is preliminary data.</text>
</comment>
<feature type="transmembrane region" description="Helical" evidence="5">
    <location>
        <begin position="12"/>
        <end position="30"/>
    </location>
</feature>
<protein>
    <submittedName>
        <fullName evidence="8">TonB-dependent receptor</fullName>
    </submittedName>
</protein>
<evidence type="ECO:0000313" key="9">
    <source>
        <dbReference type="Proteomes" id="UP000478417"/>
    </source>
</evidence>
<evidence type="ECO:0000256" key="2">
    <source>
        <dbReference type="ARBA" id="ARBA00023136"/>
    </source>
</evidence>
<evidence type="ECO:0000256" key="4">
    <source>
        <dbReference type="RuleBase" id="RU003357"/>
    </source>
</evidence>
<feature type="domain" description="TonB-dependent receptor-like beta-barrel" evidence="6">
    <location>
        <begin position="477"/>
        <end position="915"/>
    </location>
</feature>
<evidence type="ECO:0000259" key="7">
    <source>
        <dbReference type="Pfam" id="PF07715"/>
    </source>
</evidence>
<dbReference type="AlphaFoldDB" id="A0A6B2M2G7"/>